<dbReference type="Gene3D" id="3.20.20.70">
    <property type="entry name" value="Aldolase class I"/>
    <property type="match status" value="1"/>
</dbReference>
<dbReference type="GO" id="GO:0016491">
    <property type="term" value="F:oxidoreductase activity"/>
    <property type="evidence" value="ECO:0007669"/>
    <property type="project" value="InterPro"/>
</dbReference>
<keyword evidence="15" id="KW-1185">Reference proteome</keyword>
<dbReference type="GO" id="GO:0016020">
    <property type="term" value="C:membrane"/>
    <property type="evidence" value="ECO:0007669"/>
    <property type="project" value="UniProtKB-SubCell"/>
</dbReference>
<dbReference type="Proteomes" id="UP000310200">
    <property type="component" value="Unassembled WGS sequence"/>
</dbReference>
<dbReference type="PROSITE" id="PS50929">
    <property type="entry name" value="ABC_TM1F"/>
    <property type="match status" value="2"/>
</dbReference>
<dbReference type="Pfam" id="PF00664">
    <property type="entry name" value="ABC_membrane"/>
    <property type="match status" value="2"/>
</dbReference>
<dbReference type="GO" id="GO:0140359">
    <property type="term" value="F:ABC-type transporter activity"/>
    <property type="evidence" value="ECO:0007669"/>
    <property type="project" value="InterPro"/>
</dbReference>
<dbReference type="InterPro" id="IPR003439">
    <property type="entry name" value="ABC_transporter-like_ATP-bd"/>
</dbReference>
<feature type="domain" description="FMN hydroxy acid dehydrogenase" evidence="13">
    <location>
        <begin position="1004"/>
        <end position="1106"/>
    </location>
</feature>
<dbReference type="InterPro" id="IPR044726">
    <property type="entry name" value="ABCC_6TM_D2"/>
</dbReference>
<dbReference type="PROSITE" id="PS50893">
    <property type="entry name" value="ABC_TRANSPORTER_2"/>
    <property type="match status" value="2"/>
</dbReference>
<dbReference type="Gene3D" id="1.20.1560.10">
    <property type="entry name" value="ABC transporter type 1, transmembrane domain"/>
    <property type="match status" value="2"/>
</dbReference>
<gene>
    <name evidence="14" type="ORF">DBV15_01865</name>
</gene>
<feature type="domain" description="ABC transporter" evidence="11">
    <location>
        <begin position="744"/>
        <end position="972"/>
    </location>
</feature>
<evidence type="ECO:0000256" key="9">
    <source>
        <dbReference type="ARBA" id="ARBA00023136"/>
    </source>
</evidence>
<dbReference type="EMBL" id="QBLH01000889">
    <property type="protein sequence ID" value="TGZ53870.1"/>
    <property type="molecule type" value="Genomic_DNA"/>
</dbReference>
<dbReference type="Pfam" id="PF01070">
    <property type="entry name" value="FMN_dh"/>
    <property type="match status" value="1"/>
</dbReference>
<keyword evidence="6" id="KW-0547">Nucleotide-binding</keyword>
<evidence type="ECO:0000256" key="2">
    <source>
        <dbReference type="ARBA" id="ARBA00004141"/>
    </source>
</evidence>
<evidence type="ECO:0000256" key="8">
    <source>
        <dbReference type="ARBA" id="ARBA00022989"/>
    </source>
</evidence>
<evidence type="ECO:0000256" key="6">
    <source>
        <dbReference type="ARBA" id="ARBA00022741"/>
    </source>
</evidence>
<dbReference type="GO" id="GO:0005524">
    <property type="term" value="F:ATP binding"/>
    <property type="evidence" value="ECO:0007669"/>
    <property type="project" value="UniProtKB-KW"/>
</dbReference>
<dbReference type="InterPro" id="IPR017871">
    <property type="entry name" value="ABC_transporter-like_CS"/>
</dbReference>
<dbReference type="SMART" id="SM00382">
    <property type="entry name" value="AAA"/>
    <property type="match status" value="2"/>
</dbReference>
<keyword evidence="5" id="KW-0677">Repeat</keyword>
<dbReference type="AlphaFoldDB" id="A0A4S2KVA9"/>
<evidence type="ECO:0000256" key="7">
    <source>
        <dbReference type="ARBA" id="ARBA00022840"/>
    </source>
</evidence>
<dbReference type="InterPro" id="IPR027417">
    <property type="entry name" value="P-loop_NTPase"/>
</dbReference>
<evidence type="ECO:0000259" key="11">
    <source>
        <dbReference type="PROSITE" id="PS50893"/>
    </source>
</evidence>
<dbReference type="SUPFAM" id="SSF52540">
    <property type="entry name" value="P-loop containing nucleoside triphosphate hydrolases"/>
    <property type="match status" value="2"/>
</dbReference>
<organism evidence="14 15">
    <name type="scientific">Temnothorax longispinosus</name>
    <dbReference type="NCBI Taxonomy" id="300112"/>
    <lineage>
        <taxon>Eukaryota</taxon>
        <taxon>Metazoa</taxon>
        <taxon>Ecdysozoa</taxon>
        <taxon>Arthropoda</taxon>
        <taxon>Hexapoda</taxon>
        <taxon>Insecta</taxon>
        <taxon>Pterygota</taxon>
        <taxon>Neoptera</taxon>
        <taxon>Endopterygota</taxon>
        <taxon>Hymenoptera</taxon>
        <taxon>Apocrita</taxon>
        <taxon>Aculeata</taxon>
        <taxon>Formicoidea</taxon>
        <taxon>Formicidae</taxon>
        <taxon>Myrmicinae</taxon>
        <taxon>Temnothorax</taxon>
    </lineage>
</organism>
<dbReference type="PROSITE" id="PS51349">
    <property type="entry name" value="FMN_HYDROXY_ACID_DH_2"/>
    <property type="match status" value="1"/>
</dbReference>
<feature type="domain" description="ABC transmembrane type-1" evidence="12">
    <location>
        <begin position="91"/>
        <end position="192"/>
    </location>
</feature>
<dbReference type="PROSITE" id="PS00211">
    <property type="entry name" value="ABC_TRANSPORTER_1"/>
    <property type="match status" value="2"/>
</dbReference>
<proteinExistence type="predicted"/>
<evidence type="ECO:0000313" key="14">
    <source>
        <dbReference type="EMBL" id="TGZ53870.1"/>
    </source>
</evidence>
<evidence type="ECO:0000259" key="13">
    <source>
        <dbReference type="PROSITE" id="PS51349"/>
    </source>
</evidence>
<keyword evidence="8 10" id="KW-1133">Transmembrane helix</keyword>
<keyword evidence="9 10" id="KW-0472">Membrane</keyword>
<protein>
    <submittedName>
        <fullName evidence="14">Multidrug resistance-associated protein</fullName>
    </submittedName>
</protein>
<dbReference type="CDD" id="cd18580">
    <property type="entry name" value="ABC_6TM_ABCC_D2"/>
    <property type="match status" value="1"/>
</dbReference>
<accession>A0A4S2KVA9</accession>
<keyword evidence="4 10" id="KW-0812">Transmembrane</keyword>
<dbReference type="InterPro" id="IPR000262">
    <property type="entry name" value="FMN-dep_DH"/>
</dbReference>
<evidence type="ECO:0000259" key="12">
    <source>
        <dbReference type="PROSITE" id="PS50929"/>
    </source>
</evidence>
<dbReference type="InterPro" id="IPR011527">
    <property type="entry name" value="ABC1_TM_dom"/>
</dbReference>
<evidence type="ECO:0000313" key="15">
    <source>
        <dbReference type="Proteomes" id="UP000310200"/>
    </source>
</evidence>
<evidence type="ECO:0000256" key="10">
    <source>
        <dbReference type="SAM" id="Phobius"/>
    </source>
</evidence>
<evidence type="ECO:0000256" key="5">
    <source>
        <dbReference type="ARBA" id="ARBA00022737"/>
    </source>
</evidence>
<name>A0A4S2KVA9_9HYME</name>
<reference evidence="14 15" key="1">
    <citation type="journal article" date="2019" name="Philos. Trans. R. Soc. Lond., B, Biol. Sci.">
        <title>Ant behaviour and brain gene expression of defending hosts depend on the ecological success of the intruding social parasite.</title>
        <authorList>
            <person name="Kaur R."/>
            <person name="Stoldt M."/>
            <person name="Jongepier E."/>
            <person name="Feldmeyer B."/>
            <person name="Menzel F."/>
            <person name="Bornberg-Bauer E."/>
            <person name="Foitzik S."/>
        </authorList>
    </citation>
    <scope>NUCLEOTIDE SEQUENCE [LARGE SCALE GENOMIC DNA]</scope>
    <source>
        <tissue evidence="14">Whole body</tissue>
    </source>
</reference>
<dbReference type="PANTHER" id="PTHR24223:SF415">
    <property type="entry name" value="FI20190P1"/>
    <property type="match status" value="1"/>
</dbReference>
<evidence type="ECO:0000256" key="4">
    <source>
        <dbReference type="ARBA" id="ARBA00022692"/>
    </source>
</evidence>
<feature type="transmembrane region" description="Helical" evidence="10">
    <location>
        <begin position="598"/>
        <end position="617"/>
    </location>
</feature>
<dbReference type="Pfam" id="PF00005">
    <property type="entry name" value="ABC_tran"/>
    <property type="match status" value="2"/>
</dbReference>
<dbReference type="PANTHER" id="PTHR24223">
    <property type="entry name" value="ATP-BINDING CASSETTE SUB-FAMILY C"/>
    <property type="match status" value="1"/>
</dbReference>
<evidence type="ECO:0000256" key="1">
    <source>
        <dbReference type="ARBA" id="ARBA00001917"/>
    </source>
</evidence>
<sequence length="1106" mass="125349">MFSSKRDLEESDIYRPIKADESEKLTDHLEKYWNREVDKLKNLKYTVGRDGQKVLLKKNVRPRLYKAIFSAFWLPYFIIGIYTLIQCNVVLAVPIFLNWIIDYFARNPKYKTEKNEVLVYIGFMVICNIISTLIKHHTTLLSQQIGMRLLRLNRASMNQTGTGHITNLLSNDVARYDDVSAYLNFIWIMPIQNPSEATNVRNQIDRCISKNESNALSELQGLSDLPVYVKLQHVFANWISGQLPPILCNINLTVKQGQLCAVVGAVGSGKSSVLYLLLKELNISAGSVILTRDSSKNNFQDNLSNGYYISNSNLRISYASQEPWLFGGTVKDNILFGQPYDKARYTQVTNVCALTKDFRQFPQGDMTMVSDRGVSLSGGQRVRINLARAVYRQADLYLFDDPLSAVDSRVAKHLYRKCITEYLHGKTRILVTNHLQFLKCADHIVVLDRVSTAENILQSGFVKMHGIYNELVQSNKDFIKMLDNLSDKEQKKEEDTSRVASEMSMREISITKRDSGLSTASSVCKKDMGSMDELLPKAMLEALQIWCLVFRVIIVEAIIMQWMLIPIAVLCVLFYFMTKFYLRIAQDVKRLEDKTKSLLFSHVNATLNGLPTIRSSGAGIEKMMRRQFDVLQDRHSGMWYLFITCASAIGVFMDLILCLFLALVCVSLVLINEKDSVVDSEVGLAMWQLLVLIGWMHYGIKLSTETVSLMISVERVLQYTNLPQEGPIISDNPLPSTWPSQGQLILKDVTMKYHNNDPPVLKNLNVSIEPSWKVGVVGRTGAGKSSLISALFRLFNEGLEGKIKIDGRDTSTVGLSELRCKISIIPQEPVLFSESLRYNLDPFSQYDDVKLWEVLRQVELNDVALDQEIFYSGHNFSVGQRQLVCLARAILRNNRLLVLDEATANIDSHTAALIQDTIRSNFKECTVITIAHRLNTEFGCPYELLHDKPKGYFSQMVEKTGNQMAQSLLEQAKKACEKNNDHRELTLLTQNTESESDVTITEQSALMAYVCIEDYEKHALERLPASVRDYYKSGAGEEYSVKWNREAFKKIRPRFLRDVSKRDISTTVLGHKVSMPLGVAPIAMQRMAHPDGECANARGSSFDLGT</sequence>
<comment type="caution">
    <text evidence="14">The sequence shown here is derived from an EMBL/GenBank/DDBJ whole genome shotgun (WGS) entry which is preliminary data.</text>
</comment>
<dbReference type="CDD" id="cd03244">
    <property type="entry name" value="ABCC_MRP_domain2"/>
    <property type="match status" value="1"/>
</dbReference>
<dbReference type="InterPro" id="IPR013785">
    <property type="entry name" value="Aldolase_TIM"/>
</dbReference>
<feature type="domain" description="ABC transporter" evidence="11">
    <location>
        <begin position="229"/>
        <end position="474"/>
    </location>
</feature>
<dbReference type="InterPro" id="IPR036640">
    <property type="entry name" value="ABC1_TM_sf"/>
</dbReference>
<comment type="subcellular location">
    <subcellularLocation>
        <location evidence="2">Membrane</location>
        <topology evidence="2">Multi-pass membrane protein</topology>
    </subcellularLocation>
</comment>
<keyword evidence="3" id="KW-0813">Transport</keyword>
<dbReference type="CDD" id="cd03250">
    <property type="entry name" value="ABCC_MRP_domain1"/>
    <property type="match status" value="1"/>
</dbReference>
<comment type="cofactor">
    <cofactor evidence="1">
        <name>FMN</name>
        <dbReference type="ChEBI" id="CHEBI:58210"/>
    </cofactor>
</comment>
<dbReference type="SUPFAM" id="SSF51395">
    <property type="entry name" value="FMN-linked oxidoreductases"/>
    <property type="match status" value="1"/>
</dbReference>
<feature type="transmembrane region" description="Helical" evidence="10">
    <location>
        <begin position="117"/>
        <end position="134"/>
    </location>
</feature>
<keyword evidence="7" id="KW-0067">ATP-binding</keyword>
<dbReference type="InterPro" id="IPR037396">
    <property type="entry name" value="FMN_HAD"/>
</dbReference>
<dbReference type="Gene3D" id="3.40.50.300">
    <property type="entry name" value="P-loop containing nucleotide triphosphate hydrolases"/>
    <property type="match status" value="2"/>
</dbReference>
<evidence type="ECO:0000256" key="3">
    <source>
        <dbReference type="ARBA" id="ARBA00022448"/>
    </source>
</evidence>
<dbReference type="GO" id="GO:0016887">
    <property type="term" value="F:ATP hydrolysis activity"/>
    <property type="evidence" value="ECO:0007669"/>
    <property type="project" value="InterPro"/>
</dbReference>
<feature type="transmembrane region" description="Helical" evidence="10">
    <location>
        <begin position="67"/>
        <end position="97"/>
    </location>
</feature>
<dbReference type="FunFam" id="3.40.50.300:FF:000163">
    <property type="entry name" value="Multidrug resistance-associated protein member 4"/>
    <property type="match status" value="1"/>
</dbReference>
<dbReference type="SUPFAM" id="SSF90123">
    <property type="entry name" value="ABC transporter transmembrane region"/>
    <property type="match status" value="2"/>
</dbReference>
<dbReference type="InterPro" id="IPR050173">
    <property type="entry name" value="ABC_transporter_C-like"/>
</dbReference>
<dbReference type="FunFam" id="3.40.50.300:FF:000973">
    <property type="entry name" value="Multidrug resistance-associated protein 4"/>
    <property type="match status" value="1"/>
</dbReference>
<feature type="transmembrane region" description="Helical" evidence="10">
    <location>
        <begin position="559"/>
        <end position="577"/>
    </location>
</feature>
<dbReference type="STRING" id="300112.A0A4S2KVA9"/>
<feature type="transmembrane region" description="Helical" evidence="10">
    <location>
        <begin position="637"/>
        <end position="670"/>
    </location>
</feature>
<dbReference type="InterPro" id="IPR003593">
    <property type="entry name" value="AAA+_ATPase"/>
</dbReference>
<feature type="domain" description="ABC transmembrane type-1" evidence="12">
    <location>
        <begin position="562"/>
        <end position="666"/>
    </location>
</feature>
<feature type="transmembrane region" description="Helical" evidence="10">
    <location>
        <begin position="682"/>
        <end position="700"/>
    </location>
</feature>